<dbReference type="Gene3D" id="3.40.50.300">
    <property type="entry name" value="P-loop containing nucleotide triphosphate hydrolases"/>
    <property type="match status" value="1"/>
</dbReference>
<dbReference type="OrthoDB" id="396512at2"/>
<dbReference type="InterPro" id="IPR027417">
    <property type="entry name" value="P-loop_NTPase"/>
</dbReference>
<evidence type="ECO:0000313" key="3">
    <source>
        <dbReference type="Proteomes" id="UP000315215"/>
    </source>
</evidence>
<protein>
    <recommendedName>
        <fullName evidence="1">KAP NTPase domain-containing protein</fullName>
    </recommendedName>
</protein>
<dbReference type="KEGG" id="aqt:FN924_18440"/>
<dbReference type="Pfam" id="PF07693">
    <property type="entry name" value="KAP_NTPase"/>
    <property type="match status" value="1"/>
</dbReference>
<dbReference type="SUPFAM" id="SSF52540">
    <property type="entry name" value="P-loop containing nucleoside triphosphate hydrolases"/>
    <property type="match status" value="1"/>
</dbReference>
<evidence type="ECO:0000259" key="1">
    <source>
        <dbReference type="Pfam" id="PF07693"/>
    </source>
</evidence>
<dbReference type="Proteomes" id="UP000315215">
    <property type="component" value="Chromosome"/>
</dbReference>
<dbReference type="InterPro" id="IPR011646">
    <property type="entry name" value="KAP_P-loop"/>
</dbReference>
<gene>
    <name evidence="2" type="ORF">FN924_18440</name>
</gene>
<sequence length="618" mass="72816">MYITETILHYIALPKTSYAIQINGAWGTGKTHYIKNELKHALENDNDSNTEDGFNLCYVSLSGFSSVDQIGEAVFLEIANAKNKLAVQGLKFLGKYGSGIAGLFGNFDQTIANASEDIINKIKDDSNDNFTQIVICFDDLERIDDSLSIKQVFGYINTNYIEHNHVKVIFVSNDEEIVDKKNYKLIREKVIGKTLNFIQPESNVIEDIIINTYKEQENFISYFDIEKENIIKAISLIFDKFNLRTLRFVIDSLVILQKELYRFCNDNEQRIEILNTLFLNVLIVGNEYKNGDIDAVDQLSFVHGLDHFFYFPINDEAEDKYPQRFLKRYHRVSDYIDSYIHYFPSVSNFIINGFLNAKEFKHEINSLIDRRRNEELKSKGKGSPIEILNNFQMFDDRDIEQAQEEVLERVKGGQFPAPDYPRLYNLFLIFRNKDLILTDKFELHDSFKSGFIIALDQWKPTQTLDFWDINIQHTDEVCSHMIESLKDREKQINYQDRKIKMKDWLDAIIQDSVQKDMYNEIEFEKDFFQILIELEITENYFRRSNIFVVEITRFLHHKYLRVTNSYEFHSHEIPYIEQLIKVIDEYITVCKEGKIKLYNLSQFKKQLEKVKGHIKKPD</sequence>
<dbReference type="RefSeq" id="WP_143897002.1">
    <property type="nucleotide sequence ID" value="NZ_CP041666.1"/>
</dbReference>
<evidence type="ECO:0000313" key="2">
    <source>
        <dbReference type="EMBL" id="QDP41972.1"/>
    </source>
</evidence>
<name>A0A516KKR3_9BACI</name>
<proteinExistence type="predicted"/>
<reference evidence="2 3" key="1">
    <citation type="submission" date="2019-07" db="EMBL/GenBank/DDBJ databases">
        <authorList>
            <person name="Li J."/>
        </authorList>
    </citation>
    <scope>NUCLEOTIDE SEQUENCE [LARGE SCALE GENOMIC DNA]</scope>
    <source>
        <strain evidence="2 3">TKL69</strain>
    </source>
</reference>
<keyword evidence="3" id="KW-1185">Reference proteome</keyword>
<dbReference type="EMBL" id="CP041666">
    <property type="protein sequence ID" value="QDP41972.1"/>
    <property type="molecule type" value="Genomic_DNA"/>
</dbReference>
<accession>A0A516KKR3</accession>
<dbReference type="AlphaFoldDB" id="A0A516KKR3"/>
<feature type="domain" description="KAP NTPase" evidence="1">
    <location>
        <begin position="7"/>
        <end position="258"/>
    </location>
</feature>
<organism evidence="2 3">
    <name type="scientific">Radiobacillus deserti</name>
    <dbReference type="NCBI Taxonomy" id="2594883"/>
    <lineage>
        <taxon>Bacteria</taxon>
        <taxon>Bacillati</taxon>
        <taxon>Bacillota</taxon>
        <taxon>Bacilli</taxon>
        <taxon>Bacillales</taxon>
        <taxon>Bacillaceae</taxon>
        <taxon>Radiobacillus</taxon>
    </lineage>
</organism>